<organism evidence="3 4">
    <name type="scientific">Mizuhopecten yessoensis</name>
    <name type="common">Japanese scallop</name>
    <name type="synonym">Patinopecten yessoensis</name>
    <dbReference type="NCBI Taxonomy" id="6573"/>
    <lineage>
        <taxon>Eukaryota</taxon>
        <taxon>Metazoa</taxon>
        <taxon>Spiralia</taxon>
        <taxon>Lophotrochozoa</taxon>
        <taxon>Mollusca</taxon>
        <taxon>Bivalvia</taxon>
        <taxon>Autobranchia</taxon>
        <taxon>Pteriomorphia</taxon>
        <taxon>Pectinida</taxon>
        <taxon>Pectinoidea</taxon>
        <taxon>Pectinidae</taxon>
        <taxon>Mizuhopecten</taxon>
    </lineage>
</organism>
<feature type="region of interest" description="Disordered" evidence="1">
    <location>
        <begin position="1"/>
        <end position="27"/>
    </location>
</feature>
<dbReference type="PROSITE" id="PS51886">
    <property type="entry name" value="TLDC"/>
    <property type="match status" value="1"/>
</dbReference>
<keyword evidence="4" id="KW-1185">Reference proteome</keyword>
<dbReference type="PANTHER" id="PTHR23354:SF108">
    <property type="entry name" value="RE10231P"/>
    <property type="match status" value="1"/>
</dbReference>
<dbReference type="PANTHER" id="PTHR23354">
    <property type="entry name" value="NUCLEOLAR PROTEIN 7/ESTROGEN RECEPTOR COACTIVATOR-RELATED"/>
    <property type="match status" value="1"/>
</dbReference>
<dbReference type="InterPro" id="IPR006571">
    <property type="entry name" value="TLDc_dom"/>
</dbReference>
<comment type="caution">
    <text evidence="3">The sequence shown here is derived from an EMBL/GenBank/DDBJ whole genome shotgun (WGS) entry which is preliminary data.</text>
</comment>
<dbReference type="OrthoDB" id="289228at2759"/>
<protein>
    <submittedName>
        <fullName evidence="3">Restriction of telomere capping protein 5</fullName>
    </submittedName>
</protein>
<dbReference type="Proteomes" id="UP000242188">
    <property type="component" value="Unassembled WGS sequence"/>
</dbReference>
<evidence type="ECO:0000259" key="2">
    <source>
        <dbReference type="PROSITE" id="PS51886"/>
    </source>
</evidence>
<name>A0A210QK32_MIZYE</name>
<dbReference type="EMBL" id="NEDP02003339">
    <property type="protein sequence ID" value="OWF48971.1"/>
    <property type="molecule type" value="Genomic_DNA"/>
</dbReference>
<gene>
    <name evidence="3" type="ORF">KP79_PYT16162</name>
</gene>
<feature type="domain" description="TLDc" evidence="2">
    <location>
        <begin position="266"/>
        <end position="420"/>
    </location>
</feature>
<evidence type="ECO:0000313" key="4">
    <source>
        <dbReference type="Proteomes" id="UP000242188"/>
    </source>
</evidence>
<accession>A0A210QK32</accession>
<dbReference type="SMART" id="SM00584">
    <property type="entry name" value="TLDc"/>
    <property type="match status" value="1"/>
</dbReference>
<reference evidence="3 4" key="1">
    <citation type="journal article" date="2017" name="Nat. Ecol. Evol.">
        <title>Scallop genome provides insights into evolution of bilaterian karyotype and development.</title>
        <authorList>
            <person name="Wang S."/>
            <person name="Zhang J."/>
            <person name="Jiao W."/>
            <person name="Li J."/>
            <person name="Xun X."/>
            <person name="Sun Y."/>
            <person name="Guo X."/>
            <person name="Huan P."/>
            <person name="Dong B."/>
            <person name="Zhang L."/>
            <person name="Hu X."/>
            <person name="Sun X."/>
            <person name="Wang J."/>
            <person name="Zhao C."/>
            <person name="Wang Y."/>
            <person name="Wang D."/>
            <person name="Huang X."/>
            <person name="Wang R."/>
            <person name="Lv J."/>
            <person name="Li Y."/>
            <person name="Zhang Z."/>
            <person name="Liu B."/>
            <person name="Lu W."/>
            <person name="Hui Y."/>
            <person name="Liang J."/>
            <person name="Zhou Z."/>
            <person name="Hou R."/>
            <person name="Li X."/>
            <person name="Liu Y."/>
            <person name="Li H."/>
            <person name="Ning X."/>
            <person name="Lin Y."/>
            <person name="Zhao L."/>
            <person name="Xing Q."/>
            <person name="Dou J."/>
            <person name="Li Y."/>
            <person name="Mao J."/>
            <person name="Guo H."/>
            <person name="Dou H."/>
            <person name="Li T."/>
            <person name="Mu C."/>
            <person name="Jiang W."/>
            <person name="Fu Q."/>
            <person name="Fu X."/>
            <person name="Miao Y."/>
            <person name="Liu J."/>
            <person name="Yu Q."/>
            <person name="Li R."/>
            <person name="Liao H."/>
            <person name="Li X."/>
            <person name="Kong Y."/>
            <person name="Jiang Z."/>
            <person name="Chourrout D."/>
            <person name="Li R."/>
            <person name="Bao Z."/>
        </authorList>
    </citation>
    <scope>NUCLEOTIDE SEQUENCE [LARGE SCALE GENOMIC DNA]</scope>
    <source>
        <strain evidence="3 4">PY_sf001</strain>
    </source>
</reference>
<feature type="compositionally biased region" description="Polar residues" evidence="1">
    <location>
        <begin position="9"/>
        <end position="20"/>
    </location>
</feature>
<dbReference type="AlphaFoldDB" id="A0A210QK32"/>
<proteinExistence type="predicted"/>
<sequence length="479" mass="54753">MGQGHTRSHQGNGTAGNGTDSSSHSLSYSHSKRNSACLMKLFQKLELTADEDNCHPGELTRVTFENAFHGPLDKFGKLLYLQMTQNHGNHTRERITKEQFVKSGKEIIKMFDEAVQLKYYFHLFSAGKDHMNKEDALQMINVAYALTLSASSIPFTKTSNDDKVFSAMVQSMFGMNEKLMFDDFKQWTHRHSPHIFFGVHNWVYTIMTGSKMPEEQDVHAPVPLLEKFVEGKYCMCMGMLWALSTVLPPSYTHTDSKEEGSEHPSTSTKNPLLTSYMIIMKLARLSKCQSWALLYDSAEHGLSQNRFSHHVMSYQGPTMTLVSFEGRNVYCIAEDQPWRSGAQKFGDVDTMLIQLTPVYRVIQSGGPLVQWNEHSRDMKKGIHVGKDPKSLVLFIPADFDKVEHYHIPCEIHKLEVWGCGSEKARDAQIQQKKWENKDAEKQKTRKLRLDTNWDENPDKQILQWGGINVDHQHSRDGGF</sequence>
<evidence type="ECO:0000256" key="1">
    <source>
        <dbReference type="SAM" id="MobiDB-lite"/>
    </source>
</evidence>
<evidence type="ECO:0000313" key="3">
    <source>
        <dbReference type="EMBL" id="OWF48971.1"/>
    </source>
</evidence>
<dbReference type="Pfam" id="PF07534">
    <property type="entry name" value="TLD"/>
    <property type="match status" value="1"/>
</dbReference>